<evidence type="ECO:0000256" key="1">
    <source>
        <dbReference type="SAM" id="MobiDB-lite"/>
    </source>
</evidence>
<proteinExistence type="predicted"/>
<dbReference type="EMBL" id="JAZHGA010000040">
    <property type="protein sequence ID" value="MEM5345015.1"/>
    <property type="molecule type" value="Genomic_DNA"/>
</dbReference>
<feature type="region of interest" description="Disordered" evidence="1">
    <location>
        <begin position="75"/>
        <end position="107"/>
    </location>
</feature>
<reference evidence="4" key="2">
    <citation type="submission" date="2019-08" db="EMBL/GenBank/DDBJ databases">
        <authorList>
            <person name="Im W.-T."/>
        </authorList>
    </citation>
    <scope>NUCLEOTIDE SEQUENCE</scope>
    <source>
        <strain evidence="4">NF 2-5-3</strain>
    </source>
</reference>
<keyword evidence="2" id="KW-0732">Signal</keyword>
<comment type="caution">
    <text evidence="4">The sequence shown here is derived from an EMBL/GenBank/DDBJ whole genome shotgun (WGS) entry which is preliminary data.</text>
</comment>
<name>A0A5C6V3T6_9BURK</name>
<accession>A0A5C6V3T6</accession>
<feature type="chain" id="PRO_5022773784" evidence="2">
    <location>
        <begin position="23"/>
        <end position="107"/>
    </location>
</feature>
<organism evidence="4 5">
    <name type="scientific">Paraburkholderia azotifigens</name>
    <dbReference type="NCBI Taxonomy" id="2057004"/>
    <lineage>
        <taxon>Bacteria</taxon>
        <taxon>Pseudomonadati</taxon>
        <taxon>Pseudomonadota</taxon>
        <taxon>Betaproteobacteria</taxon>
        <taxon>Burkholderiales</taxon>
        <taxon>Burkholderiaceae</taxon>
        <taxon>Paraburkholderia</taxon>
    </lineage>
</organism>
<dbReference type="Proteomes" id="UP000321776">
    <property type="component" value="Unassembled WGS sequence"/>
</dbReference>
<evidence type="ECO:0000313" key="4">
    <source>
        <dbReference type="EMBL" id="TXC80002.1"/>
    </source>
</evidence>
<dbReference type="RefSeq" id="WP_147237553.1">
    <property type="nucleotide sequence ID" value="NZ_JAZHFZ010000040.1"/>
</dbReference>
<reference evidence="4 5" key="1">
    <citation type="journal article" date="2018" name="Int. J. Syst. Evol. Microbiol.">
        <title>Paraburkholderia azotifigens sp. nov., a nitrogen-fixing bacterium isolated from paddy soil.</title>
        <authorList>
            <person name="Choi G.M."/>
            <person name="Im W.T."/>
        </authorList>
    </citation>
    <scope>NUCLEOTIDE SEQUENCE [LARGE SCALE GENOMIC DNA]</scope>
    <source>
        <strain evidence="4 5">NF 2-5-3</strain>
    </source>
</reference>
<feature type="signal peptide" evidence="2">
    <location>
        <begin position="1"/>
        <end position="22"/>
    </location>
</feature>
<dbReference type="AlphaFoldDB" id="A0A5C6V3T6"/>
<sequence length="107" mass="10858">MRSTALAIVAASALALPVAALCQTDASPTRAQVRAELQQLEQAGYDPAKGEDPGYPADIQAAEARVSAQNGATGYGGVTSGASVSGSRAISRPATTDEMKQLYFGGE</sequence>
<evidence type="ECO:0000313" key="3">
    <source>
        <dbReference type="EMBL" id="MEM5345015.1"/>
    </source>
</evidence>
<dbReference type="InterPro" id="IPR025421">
    <property type="entry name" value="DUF4148"/>
</dbReference>
<evidence type="ECO:0000256" key="2">
    <source>
        <dbReference type="SAM" id="SignalP"/>
    </source>
</evidence>
<keyword evidence="6" id="KW-1185">Reference proteome</keyword>
<dbReference type="Proteomes" id="UP001481677">
    <property type="component" value="Unassembled WGS sequence"/>
</dbReference>
<dbReference type="EMBL" id="VOQS01000005">
    <property type="protein sequence ID" value="TXC80002.1"/>
    <property type="molecule type" value="Genomic_DNA"/>
</dbReference>
<gene>
    <name evidence="4" type="ORF">FRZ40_37440</name>
    <name evidence="3" type="ORF">V4C56_35985</name>
</gene>
<evidence type="ECO:0000313" key="5">
    <source>
        <dbReference type="Proteomes" id="UP000321776"/>
    </source>
</evidence>
<evidence type="ECO:0000313" key="6">
    <source>
        <dbReference type="Proteomes" id="UP001481677"/>
    </source>
</evidence>
<dbReference type="Pfam" id="PF13663">
    <property type="entry name" value="DUF4148"/>
    <property type="match status" value="1"/>
</dbReference>
<protein>
    <submittedName>
        <fullName evidence="4">DUF4148 domain-containing protein</fullName>
    </submittedName>
</protein>
<reference evidence="3 6" key="3">
    <citation type="submission" date="2024-01" db="EMBL/GenBank/DDBJ databases">
        <title>The diversity of rhizobia nodulating Mimosa spp. in eleven states of Brazil covering several biomes is determined by host plant, location, and edaphic factors.</title>
        <authorList>
            <person name="Rouws L."/>
            <person name="Barauna A."/>
            <person name="Beukes C."/>
            <person name="De Faria S.M."/>
            <person name="Gross E."/>
            <person name="Dos Reis Junior F.B."/>
            <person name="Simon M."/>
            <person name="Maluk M."/>
            <person name="Odee D.W."/>
            <person name="Kenicer G."/>
            <person name="Young J.P.W."/>
            <person name="Reis V.M."/>
            <person name="Zilli J."/>
            <person name="James E.K."/>
        </authorList>
    </citation>
    <scope>NUCLEOTIDE SEQUENCE [LARGE SCALE GENOMIC DNA]</scope>
    <source>
        <strain evidence="3 6">JPY530</strain>
    </source>
</reference>